<dbReference type="EMBL" id="LXQA010176851">
    <property type="protein sequence ID" value="MCI30075.1"/>
    <property type="molecule type" value="Genomic_DNA"/>
</dbReference>
<accession>A0A392R3E2</accession>
<name>A0A392R3E2_9FABA</name>
<keyword evidence="2" id="KW-1185">Reference proteome</keyword>
<protein>
    <submittedName>
        <fullName evidence="1">Uncharacterized protein</fullName>
    </submittedName>
</protein>
<organism evidence="1 2">
    <name type="scientific">Trifolium medium</name>
    <dbReference type="NCBI Taxonomy" id="97028"/>
    <lineage>
        <taxon>Eukaryota</taxon>
        <taxon>Viridiplantae</taxon>
        <taxon>Streptophyta</taxon>
        <taxon>Embryophyta</taxon>
        <taxon>Tracheophyta</taxon>
        <taxon>Spermatophyta</taxon>
        <taxon>Magnoliopsida</taxon>
        <taxon>eudicotyledons</taxon>
        <taxon>Gunneridae</taxon>
        <taxon>Pentapetalae</taxon>
        <taxon>rosids</taxon>
        <taxon>fabids</taxon>
        <taxon>Fabales</taxon>
        <taxon>Fabaceae</taxon>
        <taxon>Papilionoideae</taxon>
        <taxon>50 kb inversion clade</taxon>
        <taxon>NPAAA clade</taxon>
        <taxon>Hologalegina</taxon>
        <taxon>IRL clade</taxon>
        <taxon>Trifolieae</taxon>
        <taxon>Trifolium</taxon>
    </lineage>
</organism>
<comment type="caution">
    <text evidence="1">The sequence shown here is derived from an EMBL/GenBank/DDBJ whole genome shotgun (WGS) entry which is preliminary data.</text>
</comment>
<evidence type="ECO:0000313" key="1">
    <source>
        <dbReference type="EMBL" id="MCI30075.1"/>
    </source>
</evidence>
<feature type="non-terminal residue" evidence="1">
    <location>
        <position position="1"/>
    </location>
</feature>
<dbReference type="AlphaFoldDB" id="A0A392R3E2"/>
<sequence>FHDILPVPANAIRTSSPVADVVITMKPFCIVLMNVEGLSLGSA</sequence>
<evidence type="ECO:0000313" key="2">
    <source>
        <dbReference type="Proteomes" id="UP000265520"/>
    </source>
</evidence>
<reference evidence="1 2" key="1">
    <citation type="journal article" date="2018" name="Front. Plant Sci.">
        <title>Red Clover (Trifolium pratense) and Zigzag Clover (T. medium) - A Picture of Genomic Similarities and Differences.</title>
        <authorList>
            <person name="Dluhosova J."/>
            <person name="Istvanek J."/>
            <person name="Nedelnik J."/>
            <person name="Repkova J."/>
        </authorList>
    </citation>
    <scope>NUCLEOTIDE SEQUENCE [LARGE SCALE GENOMIC DNA]</scope>
    <source>
        <strain evidence="2">cv. 10/8</strain>
        <tissue evidence="1">Leaf</tissue>
    </source>
</reference>
<proteinExistence type="predicted"/>
<dbReference type="Proteomes" id="UP000265520">
    <property type="component" value="Unassembled WGS sequence"/>
</dbReference>